<feature type="compositionally biased region" description="Basic and acidic residues" evidence="1">
    <location>
        <begin position="45"/>
        <end position="54"/>
    </location>
</feature>
<feature type="region of interest" description="Disordered" evidence="1">
    <location>
        <begin position="1"/>
        <end position="66"/>
    </location>
</feature>
<dbReference type="Pfam" id="PF03766">
    <property type="entry name" value="Remorin_N"/>
    <property type="match status" value="1"/>
</dbReference>
<dbReference type="AlphaFoldDB" id="A0A8T2A3E2"/>
<sequence length="90" mass="9623">MAEEQKIALDSESPAKVPAPAPAELPAPAPAEIPAPTPTPAPADVTKDVGEEKIQNPPPEQISDDSKALAVVESYLDWISQRLNWSLRND</sequence>
<evidence type="ECO:0000259" key="2">
    <source>
        <dbReference type="Pfam" id="PF03766"/>
    </source>
</evidence>
<dbReference type="EMBL" id="JAEFBJ010000010">
    <property type="protein sequence ID" value="KAG7566209.1"/>
    <property type="molecule type" value="Genomic_DNA"/>
</dbReference>
<evidence type="ECO:0000313" key="3">
    <source>
        <dbReference type="EMBL" id="KAG7566209.1"/>
    </source>
</evidence>
<protein>
    <submittedName>
        <fullName evidence="3">Remorin N-terminal</fullName>
    </submittedName>
</protein>
<name>A0A8T2A3E2_ARASU</name>
<dbReference type="InterPro" id="IPR005518">
    <property type="entry name" value="Remorin_N"/>
</dbReference>
<gene>
    <name evidence="3" type="ORF">ISN44_As10g027960</name>
</gene>
<accession>A0A8T2A3E2</accession>
<evidence type="ECO:0000256" key="1">
    <source>
        <dbReference type="SAM" id="MobiDB-lite"/>
    </source>
</evidence>
<feature type="compositionally biased region" description="Pro residues" evidence="1">
    <location>
        <begin position="17"/>
        <end position="41"/>
    </location>
</feature>
<proteinExistence type="predicted"/>
<feature type="domain" description="Remorin N-terminal" evidence="2">
    <location>
        <begin position="46"/>
        <end position="74"/>
    </location>
</feature>
<keyword evidence="4" id="KW-1185">Reference proteome</keyword>
<organism evidence="3 4">
    <name type="scientific">Arabidopsis suecica</name>
    <name type="common">Swedish thale-cress</name>
    <name type="synonym">Cardaminopsis suecica</name>
    <dbReference type="NCBI Taxonomy" id="45249"/>
    <lineage>
        <taxon>Eukaryota</taxon>
        <taxon>Viridiplantae</taxon>
        <taxon>Streptophyta</taxon>
        <taxon>Embryophyta</taxon>
        <taxon>Tracheophyta</taxon>
        <taxon>Spermatophyta</taxon>
        <taxon>Magnoliopsida</taxon>
        <taxon>eudicotyledons</taxon>
        <taxon>Gunneridae</taxon>
        <taxon>Pentapetalae</taxon>
        <taxon>rosids</taxon>
        <taxon>malvids</taxon>
        <taxon>Brassicales</taxon>
        <taxon>Brassicaceae</taxon>
        <taxon>Camelineae</taxon>
        <taxon>Arabidopsis</taxon>
    </lineage>
</organism>
<reference evidence="3 4" key="1">
    <citation type="submission" date="2020-12" db="EMBL/GenBank/DDBJ databases">
        <title>Concerted genomic and epigenomic changes stabilize Arabidopsis allopolyploids.</title>
        <authorList>
            <person name="Chen Z."/>
        </authorList>
    </citation>
    <scope>NUCLEOTIDE SEQUENCE [LARGE SCALE GENOMIC DNA]</scope>
    <source>
        <strain evidence="3">As9502</strain>
        <tissue evidence="3">Leaf</tissue>
    </source>
</reference>
<evidence type="ECO:0000313" key="4">
    <source>
        <dbReference type="Proteomes" id="UP000694251"/>
    </source>
</evidence>
<comment type="caution">
    <text evidence="3">The sequence shown here is derived from an EMBL/GenBank/DDBJ whole genome shotgun (WGS) entry which is preliminary data.</text>
</comment>
<dbReference type="Proteomes" id="UP000694251">
    <property type="component" value="Chromosome 10"/>
</dbReference>